<dbReference type="EMBL" id="MCFA01000074">
    <property type="protein sequence ID" value="ORY10360.1"/>
    <property type="molecule type" value="Genomic_DNA"/>
</dbReference>
<name>A0A1Y1ZJB9_9PLEO</name>
<proteinExistence type="predicted"/>
<evidence type="ECO:0000313" key="1">
    <source>
        <dbReference type="EMBL" id="ORY10360.1"/>
    </source>
</evidence>
<reference evidence="1 2" key="1">
    <citation type="submission" date="2016-07" db="EMBL/GenBank/DDBJ databases">
        <title>Pervasive Adenine N6-methylation of Active Genes in Fungi.</title>
        <authorList>
            <consortium name="DOE Joint Genome Institute"/>
            <person name="Mondo S.J."/>
            <person name="Dannebaum R.O."/>
            <person name="Kuo R.C."/>
            <person name="Labutti K."/>
            <person name="Haridas S."/>
            <person name="Kuo A."/>
            <person name="Salamov A."/>
            <person name="Ahrendt S.R."/>
            <person name="Lipzen A."/>
            <person name="Sullivan W."/>
            <person name="Andreopoulos W.B."/>
            <person name="Clum A."/>
            <person name="Lindquist E."/>
            <person name="Daum C."/>
            <person name="Ramamoorthy G.K."/>
            <person name="Gryganskyi A."/>
            <person name="Culley D."/>
            <person name="Magnuson J.K."/>
            <person name="James T.Y."/>
            <person name="O'Malley M.A."/>
            <person name="Stajich J.E."/>
            <person name="Spatafora J.W."/>
            <person name="Visel A."/>
            <person name="Grigoriev I.V."/>
        </authorList>
    </citation>
    <scope>NUCLEOTIDE SEQUENCE [LARGE SCALE GENOMIC DNA]</scope>
    <source>
        <strain evidence="1 2">CBS 115471</strain>
    </source>
</reference>
<organism evidence="1 2">
    <name type="scientific">Clohesyomyces aquaticus</name>
    <dbReference type="NCBI Taxonomy" id="1231657"/>
    <lineage>
        <taxon>Eukaryota</taxon>
        <taxon>Fungi</taxon>
        <taxon>Dikarya</taxon>
        <taxon>Ascomycota</taxon>
        <taxon>Pezizomycotina</taxon>
        <taxon>Dothideomycetes</taxon>
        <taxon>Pleosporomycetidae</taxon>
        <taxon>Pleosporales</taxon>
        <taxon>Lindgomycetaceae</taxon>
        <taxon>Clohesyomyces</taxon>
    </lineage>
</organism>
<dbReference type="STRING" id="1231657.A0A1Y1ZJB9"/>
<accession>A0A1Y1ZJB9</accession>
<dbReference type="AlphaFoldDB" id="A0A1Y1ZJB9"/>
<dbReference type="OrthoDB" id="3944545at2759"/>
<gene>
    <name evidence="1" type="ORF">BCR34DRAFT_602198</name>
</gene>
<dbReference type="Proteomes" id="UP000193144">
    <property type="component" value="Unassembled WGS sequence"/>
</dbReference>
<keyword evidence="2" id="KW-1185">Reference proteome</keyword>
<evidence type="ECO:0000313" key="2">
    <source>
        <dbReference type="Proteomes" id="UP000193144"/>
    </source>
</evidence>
<comment type="caution">
    <text evidence="1">The sequence shown here is derived from an EMBL/GenBank/DDBJ whole genome shotgun (WGS) entry which is preliminary data.</text>
</comment>
<sequence>MATDPSDSAQVSELPSYEAIREAQQPVGQSDDAWRLQWTLLDPLTSAIPIMEDKIYDPNKPMVPYCVETTPSPKWSPISQSPLTEPKISSITVHVRQLDDWEENWLDIHQGHASPGPHFEGSGAFRFGELSDYNSDSDEEGPDNLLRCCGIDRLRKKKQSLLVKATGEFLTIHDFVSAVHP</sequence>
<protein>
    <submittedName>
        <fullName evidence="1">Uncharacterized protein</fullName>
    </submittedName>
</protein>